<dbReference type="Pfam" id="PF12776">
    <property type="entry name" value="Myb_DNA-bind_3"/>
    <property type="match status" value="1"/>
</dbReference>
<dbReference type="Proteomes" id="UP001210211">
    <property type="component" value="Unassembled WGS sequence"/>
</dbReference>
<dbReference type="EMBL" id="JAMRDG010000001">
    <property type="protein sequence ID" value="KAJ3704828.1"/>
    <property type="molecule type" value="Genomic_DNA"/>
</dbReference>
<proteinExistence type="predicted"/>
<sequence length="326" mass="37075">MELDGKLGEYASKEVQHDEKGLDGCYLAWTKPMDTFLLQVLRDQQLKGLKGDSGFQASAYRKAMEEINKKFNLKINKEKIQNRLKTLKEIMNLTLDFLKKSGLEWDEKTSKVQASDKVWDDLIKANPKMRRIRDKEICNFDLLCDIFEKNRASGSTSKTCKERLQQWEEEALTINDVDRLQEENVVVLDNFENLTSGTQNGVANGASSSTKTTKKTSKLGVKRKADEIQSRSASEIAKQCDEGLMIVTNSISEIARQLAVANEYFLKSTSRVYTPEEIYAEVQKLEISGDEMLGVVDFLMSDNKKAGSFFCCPDELKGRWLQRNGF</sequence>
<evidence type="ECO:0000313" key="2">
    <source>
        <dbReference type="EMBL" id="KAJ3704828.1"/>
    </source>
</evidence>
<organism evidence="2 3">
    <name type="scientific">Rhynchospora tenuis</name>
    <dbReference type="NCBI Taxonomy" id="198213"/>
    <lineage>
        <taxon>Eukaryota</taxon>
        <taxon>Viridiplantae</taxon>
        <taxon>Streptophyta</taxon>
        <taxon>Embryophyta</taxon>
        <taxon>Tracheophyta</taxon>
        <taxon>Spermatophyta</taxon>
        <taxon>Magnoliopsida</taxon>
        <taxon>Liliopsida</taxon>
        <taxon>Poales</taxon>
        <taxon>Cyperaceae</taxon>
        <taxon>Cyperoideae</taxon>
        <taxon>Rhynchosporeae</taxon>
        <taxon>Rhynchospora</taxon>
    </lineage>
</organism>
<gene>
    <name evidence="2" type="ORF">LUZ61_008533</name>
</gene>
<dbReference type="InterPro" id="IPR024752">
    <property type="entry name" value="Myb/SANT-like_dom"/>
</dbReference>
<comment type="caution">
    <text evidence="2">The sequence shown here is derived from an EMBL/GenBank/DDBJ whole genome shotgun (WGS) entry which is preliminary data.</text>
</comment>
<dbReference type="PANTHER" id="PTHR46929">
    <property type="entry name" value="EXPRESSED PROTEIN"/>
    <property type="match status" value="1"/>
</dbReference>
<dbReference type="AlphaFoldDB" id="A0AAD5ZVT3"/>
<dbReference type="PANTHER" id="PTHR46929:SF3">
    <property type="entry name" value="MYB_SANT-LIKE DOMAIN-CONTAINING PROTEIN"/>
    <property type="match status" value="1"/>
</dbReference>
<evidence type="ECO:0000313" key="3">
    <source>
        <dbReference type="Proteomes" id="UP001210211"/>
    </source>
</evidence>
<evidence type="ECO:0000259" key="1">
    <source>
        <dbReference type="Pfam" id="PF12776"/>
    </source>
</evidence>
<name>A0AAD5ZVT3_9POAL</name>
<accession>A0AAD5ZVT3</accession>
<feature type="domain" description="Myb/SANT-like" evidence="1">
    <location>
        <begin position="29"/>
        <end position="121"/>
    </location>
</feature>
<protein>
    <recommendedName>
        <fullName evidence="1">Myb/SANT-like domain-containing protein</fullName>
    </recommendedName>
</protein>
<reference evidence="2 3" key="1">
    <citation type="journal article" date="2022" name="Cell">
        <title>Repeat-based holocentromeres influence genome architecture and karyotype evolution.</title>
        <authorList>
            <person name="Hofstatter P.G."/>
            <person name="Thangavel G."/>
            <person name="Lux T."/>
            <person name="Neumann P."/>
            <person name="Vondrak T."/>
            <person name="Novak P."/>
            <person name="Zhang M."/>
            <person name="Costa L."/>
            <person name="Castellani M."/>
            <person name="Scott A."/>
            <person name="Toegelov H."/>
            <person name="Fuchs J."/>
            <person name="Mata-Sucre Y."/>
            <person name="Dias Y."/>
            <person name="Vanzela A.L.L."/>
            <person name="Huettel B."/>
            <person name="Almeida C.C.S."/>
            <person name="Simkova H."/>
            <person name="Souza G."/>
            <person name="Pedrosa-Harand A."/>
            <person name="Macas J."/>
            <person name="Mayer K.F.X."/>
            <person name="Houben A."/>
            <person name="Marques A."/>
        </authorList>
    </citation>
    <scope>NUCLEOTIDE SEQUENCE [LARGE SCALE GENOMIC DNA]</scope>
    <source>
        <strain evidence="2">RhyTen1mFocal</strain>
    </source>
</reference>
<keyword evidence="3" id="KW-1185">Reference proteome</keyword>